<dbReference type="AlphaFoldDB" id="A0A1B7L5E4"/>
<dbReference type="Pfam" id="PF02798">
    <property type="entry name" value="GST_N"/>
    <property type="match status" value="1"/>
</dbReference>
<dbReference type="SUPFAM" id="SSF47616">
    <property type="entry name" value="GST C-terminal domain-like"/>
    <property type="match status" value="1"/>
</dbReference>
<dbReference type="SUPFAM" id="SSF52833">
    <property type="entry name" value="Thioredoxin-like"/>
    <property type="match status" value="1"/>
</dbReference>
<sequence length="220" mass="25141">MKLHHLTNSRSHRVLWMLEELGLPYELVRYKRESTLLAPDALKRVHPLGSSPVLEDNGLVLAESGAILEYLQETYDIESRFKPASTQSRADYRFWLHYAESSLMPLMVMKTVFGNLDKPPVPETFRTIGAMFGEAVQKTWLNRRIDIHVNFIEKHLGLHEWFAGDAISCADFQMSFPVIAMLARSLPEELPHTRRWLTAVESRVAWQKAIEVGGPLALST</sequence>
<dbReference type="RefSeq" id="WP_064596707.1">
    <property type="nucleotide sequence ID" value="NZ_CP134782.1"/>
</dbReference>
<comment type="similarity">
    <text evidence="4">Belongs to the GST superfamily.</text>
</comment>
<accession>A0A1B7L5E4</accession>
<evidence type="ECO:0000313" key="8">
    <source>
        <dbReference type="Proteomes" id="UP000078225"/>
    </source>
</evidence>
<dbReference type="Gene3D" id="1.20.1050.10">
    <property type="match status" value="1"/>
</dbReference>
<dbReference type="GO" id="GO:0004601">
    <property type="term" value="F:peroxidase activity"/>
    <property type="evidence" value="ECO:0007669"/>
    <property type="project" value="UniProtKB-ARBA"/>
</dbReference>
<dbReference type="GO" id="GO:0005737">
    <property type="term" value="C:cytoplasm"/>
    <property type="evidence" value="ECO:0007669"/>
    <property type="project" value="UniProtKB-ARBA"/>
</dbReference>
<gene>
    <name evidence="7" type="ORF">A9B99_20940</name>
</gene>
<dbReference type="CDD" id="cd03189">
    <property type="entry name" value="GST_C_GTT1_like"/>
    <property type="match status" value="1"/>
</dbReference>
<reference evidence="8" key="1">
    <citation type="submission" date="2016-05" db="EMBL/GenBank/DDBJ databases">
        <authorList>
            <person name="Behera P."/>
            <person name="Vaishampayan P."/>
            <person name="Singh N."/>
            <person name="Raina V."/>
            <person name="Suar M."/>
            <person name="Pattnaik A."/>
            <person name="Rastogi G."/>
        </authorList>
    </citation>
    <scope>NUCLEOTIDE SEQUENCE [LARGE SCALE GENOMIC DNA]</scope>
    <source>
        <strain evidence="8">MP23</strain>
    </source>
</reference>
<dbReference type="InterPro" id="IPR040079">
    <property type="entry name" value="Glutathione_S-Trfase"/>
</dbReference>
<name>A0A1B7L5E4_9ENTR</name>
<dbReference type="PANTHER" id="PTHR44051:SF9">
    <property type="entry name" value="GLUTATHIONE S-TRANSFERASE 1"/>
    <property type="match status" value="1"/>
</dbReference>
<keyword evidence="2 7" id="KW-0808">Transferase</keyword>
<evidence type="ECO:0000256" key="3">
    <source>
        <dbReference type="ARBA" id="ARBA00047960"/>
    </source>
</evidence>
<dbReference type="EMBL" id="LYRP01000007">
    <property type="protein sequence ID" value="OAT77518.1"/>
    <property type="molecule type" value="Genomic_DNA"/>
</dbReference>
<dbReference type="SFLD" id="SFLDS00019">
    <property type="entry name" value="Glutathione_Transferase_(cytos"/>
    <property type="match status" value="1"/>
</dbReference>
<dbReference type="PROSITE" id="PS50405">
    <property type="entry name" value="GST_CTER"/>
    <property type="match status" value="1"/>
</dbReference>
<dbReference type="GO" id="GO:0004364">
    <property type="term" value="F:glutathione transferase activity"/>
    <property type="evidence" value="ECO:0007669"/>
    <property type="project" value="UniProtKB-EC"/>
</dbReference>
<dbReference type="Proteomes" id="UP000078225">
    <property type="component" value="Unassembled WGS sequence"/>
</dbReference>
<feature type="domain" description="GST N-terminal" evidence="5">
    <location>
        <begin position="1"/>
        <end position="79"/>
    </location>
</feature>
<dbReference type="SFLD" id="SFLDG00358">
    <property type="entry name" value="Main_(cytGST)"/>
    <property type="match status" value="1"/>
</dbReference>
<evidence type="ECO:0000256" key="4">
    <source>
        <dbReference type="RuleBase" id="RU003494"/>
    </source>
</evidence>
<dbReference type="STRING" id="1691903.A9B99_20940"/>
<dbReference type="PROSITE" id="PS50404">
    <property type="entry name" value="GST_NTER"/>
    <property type="match status" value="1"/>
</dbReference>
<organism evidence="7 8">
    <name type="scientific">Mangrovibacter phragmitis</name>
    <dbReference type="NCBI Taxonomy" id="1691903"/>
    <lineage>
        <taxon>Bacteria</taxon>
        <taxon>Pseudomonadati</taxon>
        <taxon>Pseudomonadota</taxon>
        <taxon>Gammaproteobacteria</taxon>
        <taxon>Enterobacterales</taxon>
        <taxon>Enterobacteriaceae</taxon>
        <taxon>Mangrovibacter</taxon>
    </lineage>
</organism>
<dbReference type="FunFam" id="3.40.30.10:FF:000156">
    <property type="entry name" value="Glutathione S-transferase 1"/>
    <property type="match status" value="1"/>
</dbReference>
<dbReference type="Pfam" id="PF00043">
    <property type="entry name" value="GST_C"/>
    <property type="match status" value="1"/>
</dbReference>
<dbReference type="OrthoDB" id="9810080at2"/>
<keyword evidence="8" id="KW-1185">Reference proteome</keyword>
<evidence type="ECO:0000259" key="6">
    <source>
        <dbReference type="PROSITE" id="PS50405"/>
    </source>
</evidence>
<evidence type="ECO:0000259" key="5">
    <source>
        <dbReference type="PROSITE" id="PS50404"/>
    </source>
</evidence>
<protein>
    <recommendedName>
        <fullName evidence="1">glutathione transferase</fullName>
        <ecNumber evidence="1">2.5.1.18</ecNumber>
    </recommendedName>
</protein>
<dbReference type="InterPro" id="IPR036249">
    <property type="entry name" value="Thioredoxin-like_sf"/>
</dbReference>
<dbReference type="InterPro" id="IPR004046">
    <property type="entry name" value="GST_C"/>
</dbReference>
<evidence type="ECO:0000256" key="1">
    <source>
        <dbReference type="ARBA" id="ARBA00012452"/>
    </source>
</evidence>
<dbReference type="InterPro" id="IPR010987">
    <property type="entry name" value="Glutathione-S-Trfase_C-like"/>
</dbReference>
<proteinExistence type="inferred from homology"/>
<dbReference type="CDD" id="cd03046">
    <property type="entry name" value="GST_N_GTT1_like"/>
    <property type="match status" value="1"/>
</dbReference>
<dbReference type="PANTHER" id="PTHR44051">
    <property type="entry name" value="GLUTATHIONE S-TRANSFERASE-RELATED"/>
    <property type="match status" value="1"/>
</dbReference>
<evidence type="ECO:0000313" key="7">
    <source>
        <dbReference type="EMBL" id="OAT77518.1"/>
    </source>
</evidence>
<dbReference type="EC" id="2.5.1.18" evidence="1"/>
<dbReference type="SFLD" id="SFLDG01150">
    <property type="entry name" value="Main.1:_Beta-like"/>
    <property type="match status" value="1"/>
</dbReference>
<evidence type="ECO:0000256" key="2">
    <source>
        <dbReference type="ARBA" id="ARBA00022679"/>
    </source>
</evidence>
<comment type="caution">
    <text evidence="7">The sequence shown here is derived from an EMBL/GenBank/DDBJ whole genome shotgun (WGS) entry which is preliminary data.</text>
</comment>
<dbReference type="Gene3D" id="3.40.30.10">
    <property type="entry name" value="Glutaredoxin"/>
    <property type="match status" value="1"/>
</dbReference>
<dbReference type="InterPro" id="IPR004045">
    <property type="entry name" value="Glutathione_S-Trfase_N"/>
</dbReference>
<dbReference type="InterPro" id="IPR036282">
    <property type="entry name" value="Glutathione-S-Trfase_C_sf"/>
</dbReference>
<feature type="domain" description="GST C-terminal" evidence="6">
    <location>
        <begin position="85"/>
        <end position="220"/>
    </location>
</feature>
<comment type="catalytic activity">
    <reaction evidence="3">
        <text>RX + glutathione = an S-substituted glutathione + a halide anion + H(+)</text>
        <dbReference type="Rhea" id="RHEA:16437"/>
        <dbReference type="ChEBI" id="CHEBI:15378"/>
        <dbReference type="ChEBI" id="CHEBI:16042"/>
        <dbReference type="ChEBI" id="CHEBI:17792"/>
        <dbReference type="ChEBI" id="CHEBI:57925"/>
        <dbReference type="ChEBI" id="CHEBI:90779"/>
        <dbReference type="EC" id="2.5.1.18"/>
    </reaction>
</comment>